<dbReference type="RefSeq" id="WP_126980715.1">
    <property type="nucleotide sequence ID" value="NZ_PQSP01000008.1"/>
</dbReference>
<evidence type="ECO:0000256" key="6">
    <source>
        <dbReference type="SAM" id="Phobius"/>
    </source>
</evidence>
<feature type="transmembrane region" description="Helical" evidence="6">
    <location>
        <begin position="258"/>
        <end position="277"/>
    </location>
</feature>
<dbReference type="Proteomes" id="UP000286947">
    <property type="component" value="Unassembled WGS sequence"/>
</dbReference>
<feature type="transmembrane region" description="Helical" evidence="6">
    <location>
        <begin position="132"/>
        <end position="152"/>
    </location>
</feature>
<keyword evidence="3 6" id="KW-0812">Transmembrane</keyword>
<protein>
    <recommendedName>
        <fullName evidence="7">EamA domain-containing protein</fullName>
    </recommendedName>
</protein>
<dbReference type="SUPFAM" id="SSF103481">
    <property type="entry name" value="Multidrug resistance efflux transporter EmrE"/>
    <property type="match status" value="2"/>
</dbReference>
<dbReference type="OrthoDB" id="4167046at2"/>
<organism evidence="8 9">
    <name type="scientific">Saezia sanguinis</name>
    <dbReference type="NCBI Taxonomy" id="1965230"/>
    <lineage>
        <taxon>Bacteria</taxon>
        <taxon>Pseudomonadati</taxon>
        <taxon>Pseudomonadota</taxon>
        <taxon>Betaproteobacteria</taxon>
        <taxon>Burkholderiales</taxon>
        <taxon>Saeziaceae</taxon>
        <taxon>Saezia</taxon>
    </lineage>
</organism>
<feature type="transmembrane region" description="Helical" evidence="6">
    <location>
        <begin position="193"/>
        <end position="213"/>
    </location>
</feature>
<feature type="transmembrane region" description="Helical" evidence="6">
    <location>
        <begin position="167"/>
        <end position="186"/>
    </location>
</feature>
<feature type="domain" description="EamA" evidence="7">
    <location>
        <begin position="16"/>
        <end position="149"/>
    </location>
</feature>
<accession>A0A433SB28</accession>
<evidence type="ECO:0000256" key="4">
    <source>
        <dbReference type="ARBA" id="ARBA00022989"/>
    </source>
</evidence>
<dbReference type="InterPro" id="IPR000620">
    <property type="entry name" value="EamA_dom"/>
</dbReference>
<keyword evidence="9" id="KW-1185">Reference proteome</keyword>
<feature type="transmembrane region" description="Helical" evidence="6">
    <location>
        <begin position="78"/>
        <end position="99"/>
    </location>
</feature>
<gene>
    <name evidence="8" type="ORF">CUZ56_02543</name>
</gene>
<dbReference type="PANTHER" id="PTHR32322:SF18">
    <property type="entry name" value="S-ADENOSYLMETHIONINE_S-ADENOSYLHOMOCYSTEINE TRANSPORTER"/>
    <property type="match status" value="1"/>
</dbReference>
<proteinExistence type="predicted"/>
<evidence type="ECO:0000256" key="5">
    <source>
        <dbReference type="ARBA" id="ARBA00023136"/>
    </source>
</evidence>
<evidence type="ECO:0000256" key="3">
    <source>
        <dbReference type="ARBA" id="ARBA00022692"/>
    </source>
</evidence>
<feature type="domain" description="EamA" evidence="7">
    <location>
        <begin position="164"/>
        <end position="298"/>
    </location>
</feature>
<evidence type="ECO:0000256" key="1">
    <source>
        <dbReference type="ARBA" id="ARBA00004651"/>
    </source>
</evidence>
<keyword evidence="5 6" id="KW-0472">Membrane</keyword>
<reference evidence="8 9" key="1">
    <citation type="submission" date="2018-01" db="EMBL/GenBank/DDBJ databases">
        <title>Saezia sanguinis gen. nov., sp. nov., in the order Burkholderiales isolated from human blood.</title>
        <authorList>
            <person name="Medina-Pascual M.J."/>
            <person name="Valdezate S."/>
            <person name="Monzon S."/>
            <person name="Cuesta I."/>
            <person name="Carrasco G."/>
            <person name="Villalon P."/>
            <person name="Saez-Nieto J.A."/>
        </authorList>
    </citation>
    <scope>NUCLEOTIDE SEQUENCE [LARGE SCALE GENOMIC DNA]</scope>
    <source>
        <strain evidence="8 9">CNM695-12</strain>
    </source>
</reference>
<comment type="subcellular location">
    <subcellularLocation>
        <location evidence="1">Cell membrane</location>
        <topology evidence="1">Multi-pass membrane protein</topology>
    </subcellularLocation>
</comment>
<evidence type="ECO:0000313" key="9">
    <source>
        <dbReference type="Proteomes" id="UP000286947"/>
    </source>
</evidence>
<dbReference type="GO" id="GO:0005886">
    <property type="term" value="C:plasma membrane"/>
    <property type="evidence" value="ECO:0007669"/>
    <property type="project" value="UniProtKB-SubCell"/>
</dbReference>
<name>A0A433SB28_9BURK</name>
<feature type="transmembrane region" description="Helical" evidence="6">
    <location>
        <begin position="225"/>
        <end position="246"/>
    </location>
</feature>
<feature type="transmembrane region" description="Helical" evidence="6">
    <location>
        <begin position="105"/>
        <end position="125"/>
    </location>
</feature>
<dbReference type="InterPro" id="IPR037185">
    <property type="entry name" value="EmrE-like"/>
</dbReference>
<evidence type="ECO:0000256" key="2">
    <source>
        <dbReference type="ARBA" id="ARBA00022475"/>
    </source>
</evidence>
<sequence>MNHNNPDADKHFDYVGLMILVLPPLFWAGNFVVARAVRESMPPVSLAFGRWVIALVFLLPFAWKAMRKDMPLYWQYRWRVLGVALAGVTAFNSLVYAGLQTTTATNGILLNSFIPILIVFFGALFYGHRLRVIQLCGLLLSFTGVLVIIVHGRWDNLLSLSFSRGDLIIFSAMVCWAFYTLWLRVIPPQVDRVGLTAIQIVIAVVVLLPFFLWEWSTGARPHWNTGSIAALAYVGIFPSVLAYVLYNIGVARVGAARAGVFIHLMPVFGALLSVLFLHEQLHLYHLIGIGAIFMGIGLSGRQK</sequence>
<dbReference type="Pfam" id="PF00892">
    <property type="entry name" value="EamA"/>
    <property type="match status" value="2"/>
</dbReference>
<feature type="transmembrane region" description="Helical" evidence="6">
    <location>
        <begin position="283"/>
        <end position="300"/>
    </location>
</feature>
<evidence type="ECO:0000313" key="8">
    <source>
        <dbReference type="EMBL" id="RUS65943.1"/>
    </source>
</evidence>
<dbReference type="InterPro" id="IPR050638">
    <property type="entry name" value="AA-Vitamin_Transporters"/>
</dbReference>
<feature type="transmembrane region" description="Helical" evidence="6">
    <location>
        <begin position="12"/>
        <end position="36"/>
    </location>
</feature>
<dbReference type="EMBL" id="PQSP01000008">
    <property type="protein sequence ID" value="RUS65943.1"/>
    <property type="molecule type" value="Genomic_DNA"/>
</dbReference>
<evidence type="ECO:0000259" key="7">
    <source>
        <dbReference type="Pfam" id="PF00892"/>
    </source>
</evidence>
<comment type="caution">
    <text evidence="8">The sequence shown here is derived from an EMBL/GenBank/DDBJ whole genome shotgun (WGS) entry which is preliminary data.</text>
</comment>
<keyword evidence="2" id="KW-1003">Cell membrane</keyword>
<keyword evidence="4 6" id="KW-1133">Transmembrane helix</keyword>
<feature type="transmembrane region" description="Helical" evidence="6">
    <location>
        <begin position="48"/>
        <end position="66"/>
    </location>
</feature>
<dbReference type="AlphaFoldDB" id="A0A433SB28"/>
<dbReference type="PANTHER" id="PTHR32322">
    <property type="entry name" value="INNER MEMBRANE TRANSPORTER"/>
    <property type="match status" value="1"/>
</dbReference>